<feature type="compositionally biased region" description="Polar residues" evidence="10">
    <location>
        <begin position="141"/>
        <end position="155"/>
    </location>
</feature>
<dbReference type="GO" id="GO:0006606">
    <property type="term" value="P:protein import into nucleus"/>
    <property type="evidence" value="ECO:0007669"/>
    <property type="project" value="TreeGrafter"/>
</dbReference>
<sequence>RTSKDRWFVGFHHNICALQHHLSKARVLHAAFVRPSDEEAAVKCRNIVYDCYEPCNRRLHLSKISSRACAHASHDVLICAQIVPLRKYNSNMAKRQATNELNADNWEEDDEPEEQGQFKKADEKEIGRRVIRTAKRSLTNTSASASPFGSLTGFGTPNAAKLPDATLPNGSAPTAAPEKEKQNGDPVFLGKLKRLNECLLKWVKQHVESNPFSDFSPVFRDYERHLSEIRKSCTSGSETAKNSATSLSTFKFATTSSSTSLTFGQPPKDDAKSDTPASQPAKTFVFGNQAAPTSSPLPKPTFTFGLSAVAPATATPKNGSDDEEYVPPKEEIAPVEEKDAVYTKRCKLFQKKDNSYIERGVGNLYIKPHNEKYQLLIRADTRLGNILLNIMLAPSLPVSRMGKNNVALVCIPNPPVNGKDNSESPTTMLLRVRTQEDADELKNALERYKGEKDS</sequence>
<evidence type="ECO:0000256" key="3">
    <source>
        <dbReference type="ARBA" id="ARBA00022737"/>
    </source>
</evidence>
<evidence type="ECO:0000256" key="1">
    <source>
        <dbReference type="ARBA" id="ARBA00004567"/>
    </source>
</evidence>
<dbReference type="PANTHER" id="PTHR23138:SF141">
    <property type="entry name" value="NUCLEAR PORE COMPLEX PROTEIN NUP50"/>
    <property type="match status" value="1"/>
</dbReference>
<feature type="region of interest" description="Disordered" evidence="10">
    <location>
        <begin position="257"/>
        <end position="280"/>
    </location>
</feature>
<reference evidence="12" key="1">
    <citation type="journal article" date="2016" name="Ticks Tick Borne Dis.">
        <title>De novo assembly and annotation of the salivary gland transcriptome of Rhipicephalus appendiculatus male and female ticks during blood feeding.</title>
        <authorList>
            <person name="de Castro M.H."/>
            <person name="de Klerk D."/>
            <person name="Pienaar R."/>
            <person name="Latif A.A."/>
            <person name="Rees D.J."/>
            <person name="Mans B.J."/>
        </authorList>
    </citation>
    <scope>NUCLEOTIDE SEQUENCE</scope>
    <source>
        <tissue evidence="12">Salivary glands</tissue>
    </source>
</reference>
<dbReference type="InterPro" id="IPR015007">
    <property type="entry name" value="NUP2/50/61"/>
</dbReference>
<dbReference type="AlphaFoldDB" id="A0A131ZC95"/>
<evidence type="ECO:0000256" key="6">
    <source>
        <dbReference type="ARBA" id="ARBA00022990"/>
    </source>
</evidence>
<dbReference type="InterPro" id="IPR045255">
    <property type="entry name" value="RanBP1-like"/>
</dbReference>
<evidence type="ECO:0000256" key="8">
    <source>
        <dbReference type="ARBA" id="ARBA00023132"/>
    </source>
</evidence>
<evidence type="ECO:0000256" key="4">
    <source>
        <dbReference type="ARBA" id="ARBA00022816"/>
    </source>
</evidence>
<organism evidence="12">
    <name type="scientific">Rhipicephalus appendiculatus</name>
    <name type="common">Brown ear tick</name>
    <dbReference type="NCBI Taxonomy" id="34631"/>
    <lineage>
        <taxon>Eukaryota</taxon>
        <taxon>Metazoa</taxon>
        <taxon>Ecdysozoa</taxon>
        <taxon>Arthropoda</taxon>
        <taxon>Chelicerata</taxon>
        <taxon>Arachnida</taxon>
        <taxon>Acari</taxon>
        <taxon>Parasitiformes</taxon>
        <taxon>Ixodida</taxon>
        <taxon>Ixodoidea</taxon>
        <taxon>Ixodidae</taxon>
        <taxon>Rhipicephalinae</taxon>
        <taxon>Rhipicephalus</taxon>
        <taxon>Rhipicephalus</taxon>
    </lineage>
</organism>
<evidence type="ECO:0000256" key="2">
    <source>
        <dbReference type="ARBA" id="ARBA00022448"/>
    </source>
</evidence>
<dbReference type="CDD" id="cd13170">
    <property type="entry name" value="RanBD_NUP50"/>
    <property type="match status" value="1"/>
</dbReference>
<dbReference type="SMART" id="SM00160">
    <property type="entry name" value="RanBD"/>
    <property type="match status" value="1"/>
</dbReference>
<dbReference type="InterPro" id="IPR011993">
    <property type="entry name" value="PH-like_dom_sf"/>
</dbReference>
<evidence type="ECO:0000256" key="10">
    <source>
        <dbReference type="SAM" id="MobiDB-lite"/>
    </source>
</evidence>
<proteinExistence type="predicted"/>
<evidence type="ECO:0000256" key="7">
    <source>
        <dbReference type="ARBA" id="ARBA00023010"/>
    </source>
</evidence>
<dbReference type="Gene3D" id="2.30.29.30">
    <property type="entry name" value="Pleckstrin-homology domain (PH domain)/Phosphotyrosine-binding domain (PTB)"/>
    <property type="match status" value="1"/>
</dbReference>
<feature type="domain" description="RanBD1" evidence="11">
    <location>
        <begin position="308"/>
        <end position="454"/>
    </location>
</feature>
<keyword evidence="5" id="KW-0653">Protein transport</keyword>
<dbReference type="Pfam" id="PF00638">
    <property type="entry name" value="Ran_BP1"/>
    <property type="match status" value="1"/>
</dbReference>
<evidence type="ECO:0000313" key="12">
    <source>
        <dbReference type="EMBL" id="JAP87871.1"/>
    </source>
</evidence>
<comment type="subcellular location">
    <subcellularLocation>
        <location evidence="1">Nucleus</location>
        <location evidence="1">Nuclear pore complex</location>
    </subcellularLocation>
</comment>
<evidence type="ECO:0000259" key="11">
    <source>
        <dbReference type="PROSITE" id="PS50196"/>
    </source>
</evidence>
<dbReference type="EMBL" id="GEDV01000686">
    <property type="protein sequence ID" value="JAP87871.1"/>
    <property type="molecule type" value="Transcribed_RNA"/>
</dbReference>
<feature type="region of interest" description="Disordered" evidence="10">
    <location>
        <begin position="141"/>
        <end position="185"/>
    </location>
</feature>
<feature type="region of interest" description="Disordered" evidence="10">
    <location>
        <begin position="100"/>
        <end position="120"/>
    </location>
</feature>
<evidence type="ECO:0000256" key="5">
    <source>
        <dbReference type="ARBA" id="ARBA00022927"/>
    </source>
</evidence>
<dbReference type="Pfam" id="PF08911">
    <property type="entry name" value="NUP50"/>
    <property type="match status" value="1"/>
</dbReference>
<keyword evidence="3" id="KW-0677">Repeat</keyword>
<dbReference type="GO" id="GO:0051028">
    <property type="term" value="P:mRNA transport"/>
    <property type="evidence" value="ECO:0007669"/>
    <property type="project" value="UniProtKB-KW"/>
</dbReference>
<keyword evidence="9" id="KW-0539">Nucleus</keyword>
<keyword evidence="6" id="KW-0007">Acetylation</keyword>
<keyword evidence="7" id="KW-0811">Translocation</keyword>
<feature type="compositionally biased region" description="Acidic residues" evidence="10">
    <location>
        <begin position="105"/>
        <end position="114"/>
    </location>
</feature>
<name>A0A131ZC95_RHIAP</name>
<dbReference type="PROSITE" id="PS50196">
    <property type="entry name" value="RANBD1"/>
    <property type="match status" value="1"/>
</dbReference>
<dbReference type="SUPFAM" id="SSF50729">
    <property type="entry name" value="PH domain-like"/>
    <property type="match status" value="1"/>
</dbReference>
<protein>
    <submittedName>
        <fullName evidence="12">Nuclear pore complex protein Nup50</fullName>
    </submittedName>
</protein>
<dbReference type="GO" id="GO:0005643">
    <property type="term" value="C:nuclear pore"/>
    <property type="evidence" value="ECO:0007669"/>
    <property type="project" value="UniProtKB-SubCell"/>
</dbReference>
<keyword evidence="8" id="KW-0906">Nuclear pore complex</keyword>
<dbReference type="InterPro" id="IPR000156">
    <property type="entry name" value="Ran_bind_dom"/>
</dbReference>
<keyword evidence="2" id="KW-0813">Transport</keyword>
<keyword evidence="4" id="KW-0509">mRNA transport</keyword>
<accession>A0A131ZC95</accession>
<feature type="non-terminal residue" evidence="12">
    <location>
        <position position="1"/>
    </location>
</feature>
<evidence type="ECO:0000256" key="9">
    <source>
        <dbReference type="ARBA" id="ARBA00023242"/>
    </source>
</evidence>
<dbReference type="PANTHER" id="PTHR23138">
    <property type="entry name" value="RAN BINDING PROTEIN"/>
    <property type="match status" value="1"/>
</dbReference>